<dbReference type="AlphaFoldDB" id="A0A166GHM4"/>
<gene>
    <name evidence="2" type="ORF">SISSUDRAFT_1031029</name>
</gene>
<keyword evidence="3" id="KW-1185">Reference proteome</keyword>
<dbReference type="EMBL" id="KV428019">
    <property type="protein sequence ID" value="KZT41688.1"/>
    <property type="molecule type" value="Genomic_DNA"/>
</dbReference>
<accession>A0A166GHM4</accession>
<dbReference type="Proteomes" id="UP000076798">
    <property type="component" value="Unassembled WGS sequence"/>
</dbReference>
<proteinExistence type="predicted"/>
<sequence>MVGIGYAKTKDIAFRIWYEEDIFQESKVPYRHFLVPANGLEYSERRRETLSTTAGPRRVQDGGSGESLRSIRCTIDESRQSILHQLSLPLQTKPKHVPQTALNKNTQNRSSESRPPKLGTTLSSSRHPTATSEPHVGAGHSGTERKGTGIGYSGRIARRPGACLESGALELLYYVMIEAIEIRLWFRDLREV</sequence>
<feature type="compositionally biased region" description="Polar residues" evidence="1">
    <location>
        <begin position="100"/>
        <end position="110"/>
    </location>
</feature>
<name>A0A166GHM4_9AGAM</name>
<evidence type="ECO:0000313" key="2">
    <source>
        <dbReference type="EMBL" id="KZT41688.1"/>
    </source>
</evidence>
<feature type="region of interest" description="Disordered" evidence="1">
    <location>
        <begin position="45"/>
        <end position="69"/>
    </location>
</feature>
<protein>
    <submittedName>
        <fullName evidence="2">Uncharacterized protein</fullName>
    </submittedName>
</protein>
<organism evidence="2 3">
    <name type="scientific">Sistotremastrum suecicum HHB10207 ss-3</name>
    <dbReference type="NCBI Taxonomy" id="1314776"/>
    <lineage>
        <taxon>Eukaryota</taxon>
        <taxon>Fungi</taxon>
        <taxon>Dikarya</taxon>
        <taxon>Basidiomycota</taxon>
        <taxon>Agaricomycotina</taxon>
        <taxon>Agaricomycetes</taxon>
        <taxon>Sistotremastrales</taxon>
        <taxon>Sistotremastraceae</taxon>
        <taxon>Sistotremastrum</taxon>
    </lineage>
</organism>
<reference evidence="2 3" key="1">
    <citation type="journal article" date="2016" name="Mol. Biol. Evol.">
        <title>Comparative Genomics of Early-Diverging Mushroom-Forming Fungi Provides Insights into the Origins of Lignocellulose Decay Capabilities.</title>
        <authorList>
            <person name="Nagy L.G."/>
            <person name="Riley R."/>
            <person name="Tritt A."/>
            <person name="Adam C."/>
            <person name="Daum C."/>
            <person name="Floudas D."/>
            <person name="Sun H."/>
            <person name="Yadav J.S."/>
            <person name="Pangilinan J."/>
            <person name="Larsson K.H."/>
            <person name="Matsuura K."/>
            <person name="Barry K."/>
            <person name="Labutti K."/>
            <person name="Kuo R."/>
            <person name="Ohm R.A."/>
            <person name="Bhattacharya S.S."/>
            <person name="Shirouzu T."/>
            <person name="Yoshinaga Y."/>
            <person name="Martin F.M."/>
            <person name="Grigoriev I.V."/>
            <person name="Hibbett D.S."/>
        </authorList>
    </citation>
    <scope>NUCLEOTIDE SEQUENCE [LARGE SCALE GENOMIC DNA]</scope>
    <source>
        <strain evidence="2 3">HHB10207 ss-3</strain>
    </source>
</reference>
<feature type="compositionally biased region" description="Polar residues" evidence="1">
    <location>
        <begin position="120"/>
        <end position="132"/>
    </location>
</feature>
<evidence type="ECO:0000313" key="3">
    <source>
        <dbReference type="Proteomes" id="UP000076798"/>
    </source>
</evidence>
<feature type="region of interest" description="Disordered" evidence="1">
    <location>
        <begin position="89"/>
        <end position="152"/>
    </location>
</feature>
<evidence type="ECO:0000256" key="1">
    <source>
        <dbReference type="SAM" id="MobiDB-lite"/>
    </source>
</evidence>